<feature type="transmembrane region" description="Helical" evidence="1">
    <location>
        <begin position="81"/>
        <end position="100"/>
    </location>
</feature>
<feature type="transmembrane region" description="Helical" evidence="1">
    <location>
        <begin position="50"/>
        <end position="69"/>
    </location>
</feature>
<comment type="caution">
    <text evidence="2">The sequence shown here is derived from an EMBL/GenBank/DDBJ whole genome shotgun (WGS) entry which is preliminary data.</text>
</comment>
<sequence length="309" mass="35113">MEGVPVEYLDLHSEAKCGIFGICCLVTLLAFCFVLYRVSVSPTRMPWNELGVILLSCMQLLLGVIFYFGSQHPYLHILNKAIKVAQAEIISWSCIVILLANNSTKRKSAFVLFNIFNASILVVLIYGCFTVDVTTINRNAKIGIFMSTMWFAMSMAVLFKAFKIRKKLDVLSLLRFEDENQPSFEGSKSSSLGSFGKVSGDIVESYSDTRYKQFMLLVIVEAVTAVGTLMWDIILYCSIHQSRNSDQEQLEIPLLIEILHVTSNIILLLIPNWTVFYVFYWVQRRNYNHISANWDINMNSMSEKGAAFV</sequence>
<feature type="transmembrane region" description="Helical" evidence="1">
    <location>
        <begin position="254"/>
        <end position="282"/>
    </location>
</feature>
<feature type="transmembrane region" description="Helical" evidence="1">
    <location>
        <begin position="214"/>
        <end position="234"/>
    </location>
</feature>
<evidence type="ECO:0000313" key="3">
    <source>
        <dbReference type="Proteomes" id="UP001230268"/>
    </source>
</evidence>
<evidence type="ECO:0000313" key="2">
    <source>
        <dbReference type="EMBL" id="KAK1444370.1"/>
    </source>
</evidence>
<accession>A0AAD8URI0</accession>
<organism evidence="2 3">
    <name type="scientific">Babesia gibsoni</name>
    <dbReference type="NCBI Taxonomy" id="33632"/>
    <lineage>
        <taxon>Eukaryota</taxon>
        <taxon>Sar</taxon>
        <taxon>Alveolata</taxon>
        <taxon>Apicomplexa</taxon>
        <taxon>Aconoidasida</taxon>
        <taxon>Piroplasmida</taxon>
        <taxon>Babesiidae</taxon>
        <taxon>Babesia</taxon>
    </lineage>
</organism>
<feature type="transmembrane region" description="Helical" evidence="1">
    <location>
        <begin position="142"/>
        <end position="162"/>
    </location>
</feature>
<name>A0AAD8URI0_BABGI</name>
<dbReference type="Proteomes" id="UP001230268">
    <property type="component" value="Unassembled WGS sequence"/>
</dbReference>
<reference evidence="2" key="1">
    <citation type="submission" date="2023-08" db="EMBL/GenBank/DDBJ databases">
        <title>Draft sequence of the Babesia gibsoni genome.</title>
        <authorList>
            <person name="Yamagishi J.Y."/>
            <person name="Xuan X.X."/>
        </authorList>
    </citation>
    <scope>NUCLEOTIDE SEQUENCE</scope>
    <source>
        <strain evidence="2">Azabu</strain>
    </source>
</reference>
<keyword evidence="1" id="KW-0472">Membrane</keyword>
<dbReference type="EMBL" id="JAVEPI010000001">
    <property type="protein sequence ID" value="KAK1444370.1"/>
    <property type="molecule type" value="Genomic_DNA"/>
</dbReference>
<keyword evidence="1" id="KW-1133">Transmembrane helix</keyword>
<gene>
    <name evidence="2" type="ORF">BgAZ_102760</name>
</gene>
<keyword evidence="3" id="KW-1185">Reference proteome</keyword>
<evidence type="ECO:0000256" key="1">
    <source>
        <dbReference type="SAM" id="Phobius"/>
    </source>
</evidence>
<feature type="transmembrane region" description="Helical" evidence="1">
    <location>
        <begin position="18"/>
        <end position="38"/>
    </location>
</feature>
<keyword evidence="1" id="KW-0812">Transmembrane</keyword>
<proteinExistence type="predicted"/>
<dbReference type="AlphaFoldDB" id="A0AAD8URI0"/>
<protein>
    <submittedName>
        <fullName evidence="2">Uncharacterized protein</fullName>
    </submittedName>
</protein>
<feature type="transmembrane region" description="Helical" evidence="1">
    <location>
        <begin position="112"/>
        <end position="136"/>
    </location>
</feature>